<reference evidence="2 3" key="1">
    <citation type="submission" date="2010-08" db="EMBL/GenBank/DDBJ databases">
        <title>The draft genome of Desulfovibrio fructosovorans JJ.</title>
        <authorList>
            <consortium name="US DOE Joint Genome Institute (JGI-PGF)"/>
            <person name="Lucas S."/>
            <person name="Copeland A."/>
            <person name="Lapidus A."/>
            <person name="Cheng J.-F."/>
            <person name="Bruce D."/>
            <person name="Goodwin L."/>
            <person name="Pitluck S."/>
            <person name="Land M.L."/>
            <person name="Hauser L."/>
            <person name="Chang Y.-J."/>
            <person name="Jeffries C."/>
            <person name="Wall J.D."/>
            <person name="Stahl D.A."/>
            <person name="Arkin A.P."/>
            <person name="Dehal P."/>
            <person name="Stolyar S.M."/>
            <person name="Hazen T.C."/>
            <person name="Woyke T.J."/>
        </authorList>
    </citation>
    <scope>NUCLEOTIDE SEQUENCE [LARGE SCALE GENOMIC DNA]</scope>
    <source>
        <strain evidence="2 3">JJ</strain>
    </source>
</reference>
<organism evidence="2 3">
    <name type="scientific">Solidesulfovibrio fructosivorans JJ]</name>
    <dbReference type="NCBI Taxonomy" id="596151"/>
    <lineage>
        <taxon>Bacteria</taxon>
        <taxon>Pseudomonadati</taxon>
        <taxon>Thermodesulfobacteriota</taxon>
        <taxon>Desulfovibrionia</taxon>
        <taxon>Desulfovibrionales</taxon>
        <taxon>Desulfovibrionaceae</taxon>
        <taxon>Solidesulfovibrio</taxon>
    </lineage>
</organism>
<evidence type="ECO:0008006" key="4">
    <source>
        <dbReference type="Google" id="ProtNLM"/>
    </source>
</evidence>
<gene>
    <name evidence="2" type="ORF">DesfrDRAFT_0329</name>
</gene>
<name>E1JRT0_SOLFR</name>
<sequence precursor="true">MKTRIASLLVLILLLGAAPLAAADATVTDAEKPAVTAAKAWLGLIDAGDYGKSWQEAAPFFQAAVTKENWIKALTAFRQPLGALASRSLARAESKTSLPGAPDGAYVVMAFDARFAKKKSAVETVTFARQADGTWRAVGYFIR</sequence>
<evidence type="ECO:0000313" key="3">
    <source>
        <dbReference type="Proteomes" id="UP000006250"/>
    </source>
</evidence>
<dbReference type="RefSeq" id="WP_005990472.1">
    <property type="nucleotide sequence ID" value="NZ_AECZ01000002.1"/>
</dbReference>
<keyword evidence="1" id="KW-0732">Signal</keyword>
<dbReference type="STRING" id="596151.DesfrDRAFT_0329"/>
<protein>
    <recommendedName>
        <fullName evidence="4">DUF4019 domain-containing protein</fullName>
    </recommendedName>
</protein>
<dbReference type="OrthoDB" id="21915at2"/>
<proteinExistence type="predicted"/>
<feature type="chain" id="PRO_5003148099" description="DUF4019 domain-containing protein" evidence="1">
    <location>
        <begin position="23"/>
        <end position="143"/>
    </location>
</feature>
<dbReference type="Pfam" id="PF13211">
    <property type="entry name" value="DUF4019"/>
    <property type="match status" value="1"/>
</dbReference>
<dbReference type="AlphaFoldDB" id="E1JRT0"/>
<dbReference type="Proteomes" id="UP000006250">
    <property type="component" value="Unassembled WGS sequence"/>
</dbReference>
<comment type="caution">
    <text evidence="2">The sequence shown here is derived from an EMBL/GenBank/DDBJ whole genome shotgun (WGS) entry which is preliminary data.</text>
</comment>
<dbReference type="EMBL" id="AECZ01000002">
    <property type="protein sequence ID" value="EFL52699.1"/>
    <property type="molecule type" value="Genomic_DNA"/>
</dbReference>
<feature type="signal peptide" evidence="1">
    <location>
        <begin position="1"/>
        <end position="22"/>
    </location>
</feature>
<dbReference type="eggNOG" id="COG2771">
    <property type="taxonomic scope" value="Bacteria"/>
</dbReference>
<keyword evidence="3" id="KW-1185">Reference proteome</keyword>
<evidence type="ECO:0000256" key="1">
    <source>
        <dbReference type="SAM" id="SignalP"/>
    </source>
</evidence>
<dbReference type="InterPro" id="IPR025091">
    <property type="entry name" value="DUF4019"/>
</dbReference>
<evidence type="ECO:0000313" key="2">
    <source>
        <dbReference type="EMBL" id="EFL52699.1"/>
    </source>
</evidence>
<accession>E1JRT0</accession>